<evidence type="ECO:0000313" key="3">
    <source>
        <dbReference type="Proteomes" id="UP000035709"/>
    </source>
</evidence>
<dbReference type="OrthoDB" id="2303846at2"/>
<organism evidence="1 3">
    <name type="scientific">Lactobacillus acetotolerans</name>
    <dbReference type="NCBI Taxonomy" id="1600"/>
    <lineage>
        <taxon>Bacteria</taxon>
        <taxon>Bacillati</taxon>
        <taxon>Bacillota</taxon>
        <taxon>Bacilli</taxon>
        <taxon>Lactobacillales</taxon>
        <taxon>Lactobacillaceae</taxon>
        <taxon>Lactobacillus</taxon>
    </lineage>
</organism>
<proteinExistence type="predicted"/>
<dbReference type="EMBL" id="AP014808">
    <property type="protein sequence ID" value="BAQ57603.1"/>
    <property type="molecule type" value="Genomic_DNA"/>
</dbReference>
<dbReference type="EMBL" id="CP044496">
    <property type="protein sequence ID" value="QFG51586.1"/>
    <property type="molecule type" value="Genomic_DNA"/>
</dbReference>
<dbReference type="STRING" id="1600.LBAT_1214"/>
<reference evidence="2 4" key="2">
    <citation type="submission" date="2019-09" db="EMBL/GenBank/DDBJ databases">
        <title>Genome sequencing of Lactobacillus acetotolerans.</title>
        <authorList>
            <person name="Kim K."/>
        </authorList>
    </citation>
    <scope>NUCLEOTIDE SEQUENCE [LARGE SCALE GENOMIC DNA]</scope>
    <source>
        <strain evidence="2 4">LA749</strain>
    </source>
</reference>
<accession>A0A0D6A469</accession>
<keyword evidence="3" id="KW-1185">Reference proteome</keyword>
<evidence type="ECO:0000313" key="1">
    <source>
        <dbReference type="EMBL" id="BAQ57603.1"/>
    </source>
</evidence>
<dbReference type="AlphaFoldDB" id="A0A0D6A469"/>
<dbReference type="RefSeq" id="WP_056970212.1">
    <property type="nucleotide sequence ID" value="NZ_AP014808.1"/>
</dbReference>
<name>A0A0D6A469_9LACO</name>
<gene>
    <name evidence="2" type="ORF">LA749_06090</name>
    <name evidence="1" type="ORF">LBAT_1214</name>
</gene>
<dbReference type="PATRIC" id="fig|1600.4.peg.1238"/>
<reference evidence="1 3" key="1">
    <citation type="submission" date="2015-03" db="EMBL/GenBank/DDBJ databases">
        <title>Complete genome sequence of Lactobacillus acetotolerans NBRC 13120.</title>
        <authorList>
            <person name="Toh H."/>
            <person name="Morita H."/>
            <person name="Fujita N."/>
        </authorList>
    </citation>
    <scope>NUCLEOTIDE SEQUENCE [LARGE SCALE GENOMIC DNA]</scope>
    <source>
        <strain evidence="1 3">NBRC 13120</strain>
    </source>
</reference>
<dbReference type="Proteomes" id="UP000325393">
    <property type="component" value="Chromosome"/>
</dbReference>
<protein>
    <submittedName>
        <fullName evidence="1">Uncharacterized protein</fullName>
    </submittedName>
</protein>
<sequence length="60" mass="6869">MDYQKILDQLASGELEKYEVSPKDAFDFQKALRSYGKRQNIAGRALRGGKIIYTRAKSED</sequence>
<evidence type="ECO:0000313" key="2">
    <source>
        <dbReference type="EMBL" id="QFG51586.1"/>
    </source>
</evidence>
<dbReference type="GeneID" id="78212555"/>
<dbReference type="Proteomes" id="UP000035709">
    <property type="component" value="Chromosome"/>
</dbReference>
<evidence type="ECO:0000313" key="4">
    <source>
        <dbReference type="Proteomes" id="UP000325393"/>
    </source>
</evidence>
<dbReference type="KEGG" id="lae:LBAT_1214"/>